<evidence type="ECO:0000256" key="7">
    <source>
        <dbReference type="ARBA" id="ARBA00023239"/>
    </source>
</evidence>
<name>A0A918FIK9_9DEIO</name>
<comment type="caution">
    <text evidence="9">The sequence shown here is derived from an EMBL/GenBank/DDBJ whole genome shotgun (WGS) entry which is preliminary data.</text>
</comment>
<sequence>MCGRAEDLFTPNAVAALTSLFGPLGWQALERTEIRPTDQLRIVRPSGDGYEAPLARWGLIPEGMTDAEAKKYAMFNARLETLDSSRAFAQPFRTRRGVVALSSFFEWPLRDGKKTKVRIARPDGLPLLAAGLWNRAEDGTESCTIVTRPAPADLEAVHDRAPVLLLSKDLPTWLRGSPAQARRVAAASWQPGLLMVLPV</sequence>
<dbReference type="Gene3D" id="3.90.1680.10">
    <property type="entry name" value="SOS response associated peptidase-like"/>
    <property type="match status" value="1"/>
</dbReference>
<keyword evidence="4 8" id="KW-0378">Hydrolase</keyword>
<organism evidence="9 10">
    <name type="scientific">Deinococcus ruber</name>
    <dbReference type="NCBI Taxonomy" id="1848197"/>
    <lineage>
        <taxon>Bacteria</taxon>
        <taxon>Thermotogati</taxon>
        <taxon>Deinococcota</taxon>
        <taxon>Deinococci</taxon>
        <taxon>Deinococcales</taxon>
        <taxon>Deinococcaceae</taxon>
        <taxon>Deinococcus</taxon>
    </lineage>
</organism>
<proteinExistence type="inferred from homology"/>
<evidence type="ECO:0000256" key="3">
    <source>
        <dbReference type="ARBA" id="ARBA00022763"/>
    </source>
</evidence>
<dbReference type="InterPro" id="IPR003738">
    <property type="entry name" value="SRAP"/>
</dbReference>
<dbReference type="PANTHER" id="PTHR13604:SF0">
    <property type="entry name" value="ABASIC SITE PROCESSING PROTEIN HMCES"/>
    <property type="match status" value="1"/>
</dbReference>
<evidence type="ECO:0000313" key="10">
    <source>
        <dbReference type="Proteomes" id="UP000603865"/>
    </source>
</evidence>
<keyword evidence="7" id="KW-0456">Lyase</keyword>
<dbReference type="GO" id="GO:0008233">
    <property type="term" value="F:peptidase activity"/>
    <property type="evidence" value="ECO:0007669"/>
    <property type="project" value="UniProtKB-KW"/>
</dbReference>
<comment type="similarity">
    <text evidence="1 8">Belongs to the SOS response-associated peptidase family.</text>
</comment>
<keyword evidence="3" id="KW-0227">DNA damage</keyword>
<evidence type="ECO:0000256" key="5">
    <source>
        <dbReference type="ARBA" id="ARBA00023124"/>
    </source>
</evidence>
<evidence type="ECO:0000256" key="1">
    <source>
        <dbReference type="ARBA" id="ARBA00008136"/>
    </source>
</evidence>
<evidence type="ECO:0000256" key="4">
    <source>
        <dbReference type="ARBA" id="ARBA00022801"/>
    </source>
</evidence>
<evidence type="ECO:0000256" key="2">
    <source>
        <dbReference type="ARBA" id="ARBA00022670"/>
    </source>
</evidence>
<dbReference type="GO" id="GO:0106300">
    <property type="term" value="P:protein-DNA covalent cross-linking repair"/>
    <property type="evidence" value="ECO:0007669"/>
    <property type="project" value="InterPro"/>
</dbReference>
<dbReference type="InterPro" id="IPR036590">
    <property type="entry name" value="SRAP-like"/>
</dbReference>
<dbReference type="RefSeq" id="WP_189093840.1">
    <property type="nucleotide sequence ID" value="NZ_BMQL01000107.1"/>
</dbReference>
<dbReference type="GO" id="GO:0016829">
    <property type="term" value="F:lyase activity"/>
    <property type="evidence" value="ECO:0007669"/>
    <property type="project" value="UniProtKB-KW"/>
</dbReference>
<evidence type="ECO:0000313" key="9">
    <source>
        <dbReference type="EMBL" id="GGR40618.1"/>
    </source>
</evidence>
<accession>A0A918FIK9</accession>
<gene>
    <name evidence="9" type="ORF">GCM10008957_56250</name>
</gene>
<dbReference type="GO" id="GO:0006508">
    <property type="term" value="P:proteolysis"/>
    <property type="evidence" value="ECO:0007669"/>
    <property type="project" value="UniProtKB-KW"/>
</dbReference>
<dbReference type="EMBL" id="BMQL01000107">
    <property type="protein sequence ID" value="GGR40618.1"/>
    <property type="molecule type" value="Genomic_DNA"/>
</dbReference>
<keyword evidence="10" id="KW-1185">Reference proteome</keyword>
<dbReference type="EC" id="3.4.-.-" evidence="8"/>
<dbReference type="SUPFAM" id="SSF143081">
    <property type="entry name" value="BB1717-like"/>
    <property type="match status" value="1"/>
</dbReference>
<protein>
    <recommendedName>
        <fullName evidence="8">Abasic site processing protein</fullName>
        <ecNumber evidence="8">3.4.-.-</ecNumber>
    </recommendedName>
</protein>
<dbReference type="AlphaFoldDB" id="A0A918FIK9"/>
<evidence type="ECO:0000256" key="6">
    <source>
        <dbReference type="ARBA" id="ARBA00023125"/>
    </source>
</evidence>
<dbReference type="Proteomes" id="UP000603865">
    <property type="component" value="Unassembled WGS sequence"/>
</dbReference>
<reference evidence="9" key="2">
    <citation type="submission" date="2020-09" db="EMBL/GenBank/DDBJ databases">
        <authorList>
            <person name="Sun Q."/>
            <person name="Ohkuma M."/>
        </authorList>
    </citation>
    <scope>NUCLEOTIDE SEQUENCE</scope>
    <source>
        <strain evidence="9">JCM 31311</strain>
    </source>
</reference>
<keyword evidence="2 8" id="KW-0645">Protease</keyword>
<evidence type="ECO:0000256" key="8">
    <source>
        <dbReference type="RuleBase" id="RU364100"/>
    </source>
</evidence>
<reference evidence="9" key="1">
    <citation type="journal article" date="2014" name="Int. J. Syst. Evol. Microbiol.">
        <title>Complete genome sequence of Corynebacterium casei LMG S-19264T (=DSM 44701T), isolated from a smear-ripened cheese.</title>
        <authorList>
            <consortium name="US DOE Joint Genome Institute (JGI-PGF)"/>
            <person name="Walter F."/>
            <person name="Albersmeier A."/>
            <person name="Kalinowski J."/>
            <person name="Ruckert C."/>
        </authorList>
    </citation>
    <scope>NUCLEOTIDE SEQUENCE</scope>
    <source>
        <strain evidence="9">JCM 31311</strain>
    </source>
</reference>
<dbReference type="GO" id="GO:0003697">
    <property type="term" value="F:single-stranded DNA binding"/>
    <property type="evidence" value="ECO:0007669"/>
    <property type="project" value="InterPro"/>
</dbReference>
<keyword evidence="6" id="KW-0238">DNA-binding</keyword>
<dbReference type="PANTHER" id="PTHR13604">
    <property type="entry name" value="DC12-RELATED"/>
    <property type="match status" value="1"/>
</dbReference>
<dbReference type="Pfam" id="PF02586">
    <property type="entry name" value="SRAP"/>
    <property type="match status" value="1"/>
</dbReference>
<keyword evidence="5" id="KW-0190">Covalent protein-DNA linkage</keyword>